<evidence type="ECO:0000256" key="2">
    <source>
        <dbReference type="ARBA" id="ARBA00013014"/>
    </source>
</evidence>
<evidence type="ECO:0000313" key="10">
    <source>
        <dbReference type="Proteomes" id="UP000318582"/>
    </source>
</evidence>
<keyword evidence="4 6" id="KW-0560">Oxidoreductase</keyword>
<comment type="function">
    <text evidence="6">Catalyzes the NADPH-dependent reduction of ketopantoate into pantoic acid.</text>
</comment>
<dbReference type="InterPro" id="IPR008927">
    <property type="entry name" value="6-PGluconate_DH-like_C_sf"/>
</dbReference>
<feature type="domain" description="Ketopantoate reductase N-terminal" evidence="7">
    <location>
        <begin position="4"/>
        <end position="158"/>
    </location>
</feature>
<dbReference type="Pfam" id="PF02558">
    <property type="entry name" value="ApbA"/>
    <property type="match status" value="1"/>
</dbReference>
<keyword evidence="3 6" id="KW-0521">NADP</keyword>
<dbReference type="Pfam" id="PF08546">
    <property type="entry name" value="ApbA_C"/>
    <property type="match status" value="1"/>
</dbReference>
<comment type="similarity">
    <text evidence="1 6">Belongs to the ketopantoate reductase family.</text>
</comment>
<evidence type="ECO:0000256" key="5">
    <source>
        <dbReference type="ARBA" id="ARBA00032024"/>
    </source>
</evidence>
<evidence type="ECO:0000256" key="6">
    <source>
        <dbReference type="RuleBase" id="RU362068"/>
    </source>
</evidence>
<dbReference type="AlphaFoldDB" id="A0A507E3A4"/>
<accession>A0A507E3A4</accession>
<evidence type="ECO:0000256" key="3">
    <source>
        <dbReference type="ARBA" id="ARBA00022857"/>
    </source>
</evidence>
<dbReference type="InterPro" id="IPR003710">
    <property type="entry name" value="ApbA"/>
</dbReference>
<dbReference type="PANTHER" id="PTHR43765:SF2">
    <property type="entry name" value="2-DEHYDROPANTOATE 2-REDUCTASE"/>
    <property type="match status" value="1"/>
</dbReference>
<dbReference type="InterPro" id="IPR013328">
    <property type="entry name" value="6PGD_dom2"/>
</dbReference>
<feature type="domain" description="Ketopantoate reductase C-terminal" evidence="8">
    <location>
        <begin position="180"/>
        <end position="320"/>
    </location>
</feature>
<dbReference type="GO" id="GO:0050661">
    <property type="term" value="F:NADP binding"/>
    <property type="evidence" value="ECO:0007669"/>
    <property type="project" value="TreeGrafter"/>
</dbReference>
<dbReference type="EC" id="1.1.1.169" evidence="2 6"/>
<protein>
    <recommendedName>
        <fullName evidence="2 6">2-dehydropantoate 2-reductase</fullName>
        <ecNumber evidence="2 6">1.1.1.169</ecNumber>
    </recommendedName>
    <alternativeName>
        <fullName evidence="5 6">Ketopantoate reductase</fullName>
    </alternativeName>
</protein>
<gene>
    <name evidence="9" type="primary">PAN5</name>
    <name evidence="9" type="ORF">PhCBS80983_g03600</name>
</gene>
<proteinExistence type="inferred from homology"/>
<organism evidence="9 10">
    <name type="scientific">Powellomyces hirtus</name>
    <dbReference type="NCBI Taxonomy" id="109895"/>
    <lineage>
        <taxon>Eukaryota</taxon>
        <taxon>Fungi</taxon>
        <taxon>Fungi incertae sedis</taxon>
        <taxon>Chytridiomycota</taxon>
        <taxon>Chytridiomycota incertae sedis</taxon>
        <taxon>Chytridiomycetes</taxon>
        <taxon>Spizellomycetales</taxon>
        <taxon>Powellomycetaceae</taxon>
        <taxon>Powellomyces</taxon>
    </lineage>
</organism>
<evidence type="ECO:0000256" key="4">
    <source>
        <dbReference type="ARBA" id="ARBA00023002"/>
    </source>
</evidence>
<name>A0A507E3A4_9FUNG</name>
<dbReference type="InterPro" id="IPR036291">
    <property type="entry name" value="NAD(P)-bd_dom_sf"/>
</dbReference>
<evidence type="ECO:0000259" key="7">
    <source>
        <dbReference type="Pfam" id="PF02558"/>
    </source>
</evidence>
<keyword evidence="10" id="KW-1185">Reference proteome</keyword>
<dbReference type="Proteomes" id="UP000318582">
    <property type="component" value="Unassembled WGS sequence"/>
</dbReference>
<dbReference type="InterPro" id="IPR013752">
    <property type="entry name" value="KPA_reductase"/>
</dbReference>
<dbReference type="SUPFAM" id="SSF48179">
    <property type="entry name" value="6-phosphogluconate dehydrogenase C-terminal domain-like"/>
    <property type="match status" value="1"/>
</dbReference>
<dbReference type="Gene3D" id="3.40.50.720">
    <property type="entry name" value="NAD(P)-binding Rossmann-like Domain"/>
    <property type="match status" value="1"/>
</dbReference>
<dbReference type="GO" id="GO:0005737">
    <property type="term" value="C:cytoplasm"/>
    <property type="evidence" value="ECO:0007669"/>
    <property type="project" value="TreeGrafter"/>
</dbReference>
<comment type="caution">
    <text evidence="9">The sequence shown here is derived from an EMBL/GenBank/DDBJ whole genome shotgun (WGS) entry which is preliminary data.</text>
</comment>
<dbReference type="InterPro" id="IPR050838">
    <property type="entry name" value="Ketopantoate_reductase"/>
</dbReference>
<dbReference type="GO" id="GO:0015940">
    <property type="term" value="P:pantothenate biosynthetic process"/>
    <property type="evidence" value="ECO:0007669"/>
    <property type="project" value="InterPro"/>
</dbReference>
<sequence>MARIGIIGAGNVGLYIGAFLHVAGCQVSWVGRQWVQDEIEEAGALTVSDFYNHTFTIPADEMQILTDVADLVHADVNIDFLFLTVKAHATEKIMESIKHLDGKVVVVTLQNGIHNAEIIRKHMPNTEVITGMVPTNIVHLPGGHFHQATLGPIQLEDGEQSVTLAQLFLEAGFATQLTTDIRGILYGKLVINLMNALNALSGLPLRAQLSDPAHRKVLALCIEEALACYQAASITPLSFFKVPLWMVPHVLRLPNWLFFQIASTFLGIDERAMSSMHDDLLLKRPTEVDYLNGEIIKIGEEHSVNTPVNKAVVKLIKDIEAQPPVHPPSLSGEELLAIVQKRS</sequence>
<dbReference type="InterPro" id="IPR013332">
    <property type="entry name" value="KPR_N"/>
</dbReference>
<evidence type="ECO:0000259" key="8">
    <source>
        <dbReference type="Pfam" id="PF08546"/>
    </source>
</evidence>
<reference evidence="9 10" key="1">
    <citation type="journal article" date="2019" name="Sci. Rep.">
        <title>Comparative genomics of chytrid fungi reveal insights into the obligate biotrophic and pathogenic lifestyle of Synchytrium endobioticum.</title>
        <authorList>
            <person name="van de Vossenberg B.T.L.H."/>
            <person name="Warris S."/>
            <person name="Nguyen H.D.T."/>
            <person name="van Gent-Pelzer M.P.E."/>
            <person name="Joly D.L."/>
            <person name="van de Geest H.C."/>
            <person name="Bonants P.J.M."/>
            <person name="Smith D.S."/>
            <person name="Levesque C.A."/>
            <person name="van der Lee T.A.J."/>
        </authorList>
    </citation>
    <scope>NUCLEOTIDE SEQUENCE [LARGE SCALE GENOMIC DNA]</scope>
    <source>
        <strain evidence="9 10">CBS 809.83</strain>
    </source>
</reference>
<evidence type="ECO:0000313" key="9">
    <source>
        <dbReference type="EMBL" id="TPX57805.1"/>
    </source>
</evidence>
<dbReference type="Gene3D" id="1.10.1040.10">
    <property type="entry name" value="N-(1-d-carboxylethyl)-l-norvaline Dehydrogenase, domain 2"/>
    <property type="match status" value="1"/>
</dbReference>
<dbReference type="SUPFAM" id="SSF51735">
    <property type="entry name" value="NAD(P)-binding Rossmann-fold domains"/>
    <property type="match status" value="1"/>
</dbReference>
<dbReference type="PANTHER" id="PTHR43765">
    <property type="entry name" value="2-DEHYDROPANTOATE 2-REDUCTASE-RELATED"/>
    <property type="match status" value="1"/>
</dbReference>
<comment type="catalytic activity">
    <reaction evidence="6">
        <text>(R)-pantoate + NADP(+) = 2-dehydropantoate + NADPH + H(+)</text>
        <dbReference type="Rhea" id="RHEA:16233"/>
        <dbReference type="ChEBI" id="CHEBI:11561"/>
        <dbReference type="ChEBI" id="CHEBI:15378"/>
        <dbReference type="ChEBI" id="CHEBI:15980"/>
        <dbReference type="ChEBI" id="CHEBI:57783"/>
        <dbReference type="ChEBI" id="CHEBI:58349"/>
        <dbReference type="EC" id="1.1.1.169"/>
    </reaction>
</comment>
<dbReference type="NCBIfam" id="TIGR00745">
    <property type="entry name" value="apbA_panE"/>
    <property type="match status" value="1"/>
</dbReference>
<evidence type="ECO:0000256" key="1">
    <source>
        <dbReference type="ARBA" id="ARBA00007870"/>
    </source>
</evidence>
<dbReference type="EMBL" id="QEAQ01000047">
    <property type="protein sequence ID" value="TPX57805.1"/>
    <property type="molecule type" value="Genomic_DNA"/>
</dbReference>
<dbReference type="GO" id="GO:0008677">
    <property type="term" value="F:2-dehydropantoate 2-reductase activity"/>
    <property type="evidence" value="ECO:0007669"/>
    <property type="project" value="UniProtKB-EC"/>
</dbReference>